<evidence type="ECO:0000313" key="1">
    <source>
        <dbReference type="EMBL" id="JAD34768.1"/>
    </source>
</evidence>
<proteinExistence type="predicted"/>
<sequence>MLELGLNNQFCAKFG</sequence>
<protein>
    <submittedName>
        <fullName evidence="1">Uncharacterized protein</fullName>
    </submittedName>
</protein>
<name>A0A0A8ZAS3_ARUDO</name>
<organism evidence="1">
    <name type="scientific">Arundo donax</name>
    <name type="common">Giant reed</name>
    <name type="synonym">Donax arundinaceus</name>
    <dbReference type="NCBI Taxonomy" id="35708"/>
    <lineage>
        <taxon>Eukaryota</taxon>
        <taxon>Viridiplantae</taxon>
        <taxon>Streptophyta</taxon>
        <taxon>Embryophyta</taxon>
        <taxon>Tracheophyta</taxon>
        <taxon>Spermatophyta</taxon>
        <taxon>Magnoliopsida</taxon>
        <taxon>Liliopsida</taxon>
        <taxon>Poales</taxon>
        <taxon>Poaceae</taxon>
        <taxon>PACMAD clade</taxon>
        <taxon>Arundinoideae</taxon>
        <taxon>Arundineae</taxon>
        <taxon>Arundo</taxon>
    </lineage>
</organism>
<reference evidence="1" key="1">
    <citation type="submission" date="2014-09" db="EMBL/GenBank/DDBJ databases">
        <authorList>
            <person name="Magalhaes I.L.F."/>
            <person name="Oliveira U."/>
            <person name="Santos F.R."/>
            <person name="Vidigal T.H.D.A."/>
            <person name="Brescovit A.D."/>
            <person name="Santos A.J."/>
        </authorList>
    </citation>
    <scope>NUCLEOTIDE SEQUENCE</scope>
    <source>
        <tissue evidence="1">Shoot tissue taken approximately 20 cm above the soil surface</tissue>
    </source>
</reference>
<dbReference type="EMBL" id="GBRH01263127">
    <property type="protein sequence ID" value="JAD34768.1"/>
    <property type="molecule type" value="Transcribed_RNA"/>
</dbReference>
<accession>A0A0A8ZAS3</accession>
<reference evidence="1" key="2">
    <citation type="journal article" date="2015" name="Data Brief">
        <title>Shoot transcriptome of the giant reed, Arundo donax.</title>
        <authorList>
            <person name="Barrero R.A."/>
            <person name="Guerrero F.D."/>
            <person name="Moolhuijzen P."/>
            <person name="Goolsby J.A."/>
            <person name="Tidwell J."/>
            <person name="Bellgard S.E."/>
            <person name="Bellgard M.I."/>
        </authorList>
    </citation>
    <scope>NUCLEOTIDE SEQUENCE</scope>
    <source>
        <tissue evidence="1">Shoot tissue taken approximately 20 cm above the soil surface</tissue>
    </source>
</reference>